<dbReference type="STRING" id="35570.A0A1I8PH48"/>
<protein>
    <recommendedName>
        <fullName evidence="2">Farnesoic acid O-methyl transferase domain-containing protein</fullName>
    </recommendedName>
</protein>
<feature type="compositionally biased region" description="Polar residues" evidence="1">
    <location>
        <begin position="368"/>
        <end position="384"/>
    </location>
</feature>
<dbReference type="EnsemblMetazoa" id="SCAU007979-RA">
    <property type="protein sequence ID" value="SCAU007979-PA"/>
    <property type="gene ID" value="SCAU007979"/>
</dbReference>
<evidence type="ECO:0000256" key="1">
    <source>
        <dbReference type="SAM" id="MobiDB-lite"/>
    </source>
</evidence>
<dbReference type="Pfam" id="PF12248">
    <property type="entry name" value="Methyltransf_FA"/>
    <property type="match status" value="1"/>
</dbReference>
<feature type="compositionally biased region" description="Polar residues" evidence="1">
    <location>
        <begin position="259"/>
        <end position="273"/>
    </location>
</feature>
<dbReference type="Pfam" id="PF11901">
    <property type="entry name" value="DM9"/>
    <property type="match status" value="1"/>
</dbReference>
<feature type="compositionally biased region" description="Polar residues" evidence="1">
    <location>
        <begin position="308"/>
        <end position="322"/>
    </location>
</feature>
<accession>A0A1I8PH48</accession>
<dbReference type="PANTHER" id="PTHR31649:SF1">
    <property type="entry name" value="FARNESOIC ACID O-METHYL TRANSFERASE DOMAIN-CONTAINING PROTEIN"/>
    <property type="match status" value="1"/>
</dbReference>
<feature type="region of interest" description="Disordered" evidence="1">
    <location>
        <begin position="348"/>
        <end position="402"/>
    </location>
</feature>
<feature type="compositionally biased region" description="Low complexity" evidence="1">
    <location>
        <begin position="352"/>
        <end position="366"/>
    </location>
</feature>
<reference evidence="3" key="1">
    <citation type="submission" date="2020-05" db="UniProtKB">
        <authorList>
            <consortium name="EnsemblMetazoa"/>
        </authorList>
    </citation>
    <scope>IDENTIFICATION</scope>
    <source>
        <strain evidence="3">USDA</strain>
    </source>
</reference>
<dbReference type="VEuPathDB" id="VectorBase:SCAU007979"/>
<dbReference type="AlphaFoldDB" id="A0A1I8PH48"/>
<sequence>KTKDSLKYKFLPVANGLLTFLVRATNDAQLILTKQKNEGDPKYRMVIGGILNTRSFIYHNQQESPVYSVSTPNILNGNEYREFWIIWTHFFIAIGQKGSCYPFMSFRDTNLFEVNYIGIRTCNGANGIWKFEENPGAICSLGFASDLRLNSESNFVCNAPRGLQVYETDGLVTGKYLCRTFTCFYELFPSPANPFASGKDIPMDDISQLNLAAGSEGSSNIQAAAAATSMPDPTGSEYSSGNQAIVSVANPVAPGKSGSAESSSLPCSAGSQHAASPNASTSANSNNPAAEKPGTSTTVSAAAKSIEINPSGSSNIQASAAATSMPDPTGSEYSSGNQAIVSVANPVAPGQSGSAESSSLLCSAGSQHAASPNASTSGNINNSAAERPPRPPPNDPNPQVERNIWVPASHGEVPPNATVGGYDNRESLYIARARHNNELIPGKLQPSRGCCLISRCLLEHRRRHYEVLCNSDGHWETWRGVVPPNAIPGGYGTFGETLYIGRAAHLGTLTPGKILNGVCFIPFFFREVPYFVFEIFVS</sequence>
<gene>
    <name evidence="3" type="primary">106095173</name>
</gene>
<dbReference type="InterPro" id="IPR006616">
    <property type="entry name" value="DM9_repeat"/>
</dbReference>
<dbReference type="PANTHER" id="PTHR31649">
    <property type="entry name" value="AGAP009604-PA"/>
    <property type="match status" value="1"/>
</dbReference>
<organism evidence="3 4">
    <name type="scientific">Stomoxys calcitrans</name>
    <name type="common">Stable fly</name>
    <name type="synonym">Conops calcitrans</name>
    <dbReference type="NCBI Taxonomy" id="35570"/>
    <lineage>
        <taxon>Eukaryota</taxon>
        <taxon>Metazoa</taxon>
        <taxon>Ecdysozoa</taxon>
        <taxon>Arthropoda</taxon>
        <taxon>Hexapoda</taxon>
        <taxon>Insecta</taxon>
        <taxon>Pterygota</taxon>
        <taxon>Neoptera</taxon>
        <taxon>Endopterygota</taxon>
        <taxon>Diptera</taxon>
        <taxon>Brachycera</taxon>
        <taxon>Muscomorpha</taxon>
        <taxon>Muscoidea</taxon>
        <taxon>Muscidae</taxon>
        <taxon>Stomoxys</taxon>
    </lineage>
</organism>
<evidence type="ECO:0000313" key="3">
    <source>
        <dbReference type="EnsemblMetazoa" id="SCAU007979-PA"/>
    </source>
</evidence>
<feature type="domain" description="Farnesoic acid O-methyl transferase" evidence="2">
    <location>
        <begin position="7"/>
        <end position="133"/>
    </location>
</feature>
<dbReference type="InterPro" id="IPR022041">
    <property type="entry name" value="Methyltransf_FA"/>
</dbReference>
<feature type="compositionally biased region" description="Low complexity" evidence="1">
    <location>
        <begin position="274"/>
        <end position="290"/>
    </location>
</feature>
<evidence type="ECO:0000313" key="4">
    <source>
        <dbReference type="Proteomes" id="UP000095300"/>
    </source>
</evidence>
<dbReference type="OrthoDB" id="2142040at2759"/>
<dbReference type="Proteomes" id="UP000095300">
    <property type="component" value="Unassembled WGS sequence"/>
</dbReference>
<evidence type="ECO:0000259" key="2">
    <source>
        <dbReference type="Pfam" id="PF12248"/>
    </source>
</evidence>
<feature type="region of interest" description="Disordered" evidence="1">
    <location>
        <begin position="253"/>
        <end position="335"/>
    </location>
</feature>
<proteinExistence type="predicted"/>
<name>A0A1I8PH48_STOCA</name>
<keyword evidence="4" id="KW-1185">Reference proteome</keyword>
<dbReference type="SMART" id="SM00696">
    <property type="entry name" value="DM9"/>
    <property type="match status" value="2"/>
</dbReference>